<dbReference type="InterPro" id="IPR010852">
    <property type="entry name" value="ABATE"/>
</dbReference>
<dbReference type="Gene3D" id="1.10.3300.10">
    <property type="entry name" value="Jann2411-like domain"/>
    <property type="match status" value="1"/>
</dbReference>
<protein>
    <submittedName>
        <fullName evidence="2">CGNR zinc finger domain-containing protein</fullName>
    </submittedName>
</protein>
<evidence type="ECO:0000313" key="2">
    <source>
        <dbReference type="EMBL" id="MEJ2871166.1"/>
    </source>
</evidence>
<dbReference type="Pfam" id="PF11706">
    <property type="entry name" value="zf-CGNR"/>
    <property type="match status" value="1"/>
</dbReference>
<gene>
    <name evidence="2" type="ORF">WCD74_25620</name>
</gene>
<comment type="caution">
    <text evidence="2">The sequence shown here is derived from an EMBL/GenBank/DDBJ whole genome shotgun (WGS) entry which is preliminary data.</text>
</comment>
<dbReference type="PANTHER" id="PTHR35525">
    <property type="entry name" value="BLL6575 PROTEIN"/>
    <property type="match status" value="1"/>
</dbReference>
<dbReference type="InterPro" id="IPR021005">
    <property type="entry name" value="Znf_CGNR"/>
</dbReference>
<reference evidence="2 3" key="1">
    <citation type="submission" date="2024-03" db="EMBL/GenBank/DDBJ databases">
        <title>Actinomycetospora sp. OC33-EN08, a novel actinomycete isolated from wild orchid (Aerides multiflora).</title>
        <authorList>
            <person name="Suriyachadkun C."/>
        </authorList>
    </citation>
    <scope>NUCLEOTIDE SEQUENCE [LARGE SCALE GENOMIC DNA]</scope>
    <source>
        <strain evidence="2 3">OC33-EN08</strain>
    </source>
</reference>
<organism evidence="2 3">
    <name type="scientific">Actinomycetospora aurantiaca</name>
    <dbReference type="NCBI Taxonomy" id="3129233"/>
    <lineage>
        <taxon>Bacteria</taxon>
        <taxon>Bacillati</taxon>
        <taxon>Actinomycetota</taxon>
        <taxon>Actinomycetes</taxon>
        <taxon>Pseudonocardiales</taxon>
        <taxon>Pseudonocardiaceae</taxon>
        <taxon>Actinomycetospora</taxon>
    </lineage>
</organism>
<name>A0ABU8MV73_9PSEU</name>
<feature type="domain" description="Zinc finger CGNR" evidence="1">
    <location>
        <begin position="131"/>
        <end position="172"/>
    </location>
</feature>
<keyword evidence="3" id="KW-1185">Reference proteome</keyword>
<sequence>MHLNPYGHDAVLLAADLVNDPPSGPEDLVQRCRAAGLVVDATADDDLERAREVLDGWVRVVDADEPAGRAGRAAIVNELLAEYCGHPRLTDHADDGHHLHFRDADLPLGRVLCSLIAMGTALHLAGRGMHRLGRCAVDGCERVFADVSRTARQRYCSTACANRDAVRRHRARPRPSTEE</sequence>
<dbReference type="Proteomes" id="UP001385809">
    <property type="component" value="Unassembled WGS sequence"/>
</dbReference>
<accession>A0ABU8MV73</accession>
<dbReference type="PANTHER" id="PTHR35525:SF3">
    <property type="entry name" value="BLL6575 PROTEIN"/>
    <property type="match status" value="1"/>
</dbReference>
<proteinExistence type="predicted"/>
<dbReference type="Pfam" id="PF07336">
    <property type="entry name" value="ABATE"/>
    <property type="match status" value="1"/>
</dbReference>
<dbReference type="InterPro" id="IPR023286">
    <property type="entry name" value="ABATE_dom_sf"/>
</dbReference>
<dbReference type="EMBL" id="JBBEGN010000019">
    <property type="protein sequence ID" value="MEJ2871166.1"/>
    <property type="molecule type" value="Genomic_DNA"/>
</dbReference>
<evidence type="ECO:0000259" key="1">
    <source>
        <dbReference type="Pfam" id="PF11706"/>
    </source>
</evidence>
<evidence type="ECO:0000313" key="3">
    <source>
        <dbReference type="Proteomes" id="UP001385809"/>
    </source>
</evidence>
<dbReference type="RefSeq" id="WP_337697734.1">
    <property type="nucleotide sequence ID" value="NZ_JBBEGN010000019.1"/>
</dbReference>
<dbReference type="SUPFAM" id="SSF160904">
    <property type="entry name" value="Jann2411-like"/>
    <property type="match status" value="1"/>
</dbReference>